<evidence type="ECO:0000256" key="2">
    <source>
        <dbReference type="ARBA" id="ARBA00010393"/>
    </source>
</evidence>
<dbReference type="GO" id="GO:0005829">
    <property type="term" value="C:cytosol"/>
    <property type="evidence" value="ECO:0007669"/>
    <property type="project" value="TreeGrafter"/>
</dbReference>
<feature type="non-terminal residue" evidence="8">
    <location>
        <position position="216"/>
    </location>
</feature>
<feature type="domain" description="PhoH-like protein" evidence="7">
    <location>
        <begin position="117"/>
        <end position="216"/>
    </location>
</feature>
<dbReference type="InterPro" id="IPR003714">
    <property type="entry name" value="PhoH"/>
</dbReference>
<keyword evidence="3" id="KW-0963">Cytoplasm</keyword>
<evidence type="ECO:0000256" key="4">
    <source>
        <dbReference type="ARBA" id="ARBA00022741"/>
    </source>
</evidence>
<comment type="similarity">
    <text evidence="2">Belongs to the PhoH family.</text>
</comment>
<protein>
    <recommendedName>
        <fullName evidence="6">PhoH-like protein</fullName>
    </recommendedName>
</protein>
<dbReference type="PANTHER" id="PTHR30473">
    <property type="entry name" value="PROTEIN PHOH"/>
    <property type="match status" value="1"/>
</dbReference>
<accession>A0A382U2G0</accession>
<dbReference type="PANTHER" id="PTHR30473:SF1">
    <property type="entry name" value="PHOH-LIKE PROTEIN"/>
    <property type="match status" value="1"/>
</dbReference>
<dbReference type="AlphaFoldDB" id="A0A382U2G0"/>
<evidence type="ECO:0000256" key="3">
    <source>
        <dbReference type="ARBA" id="ARBA00022490"/>
    </source>
</evidence>
<keyword evidence="5" id="KW-0067">ATP-binding</keyword>
<dbReference type="Pfam" id="PF02562">
    <property type="entry name" value="PhoH"/>
    <property type="match status" value="1"/>
</dbReference>
<evidence type="ECO:0000256" key="1">
    <source>
        <dbReference type="ARBA" id="ARBA00004496"/>
    </source>
</evidence>
<evidence type="ECO:0000256" key="5">
    <source>
        <dbReference type="ARBA" id="ARBA00022840"/>
    </source>
</evidence>
<organism evidence="8">
    <name type="scientific">marine metagenome</name>
    <dbReference type="NCBI Taxonomy" id="408172"/>
    <lineage>
        <taxon>unclassified sequences</taxon>
        <taxon>metagenomes</taxon>
        <taxon>ecological metagenomes</taxon>
    </lineage>
</organism>
<name>A0A382U2G0_9ZZZZ</name>
<dbReference type="GO" id="GO:0005524">
    <property type="term" value="F:ATP binding"/>
    <property type="evidence" value="ECO:0007669"/>
    <property type="project" value="UniProtKB-KW"/>
</dbReference>
<evidence type="ECO:0000313" key="8">
    <source>
        <dbReference type="EMBL" id="SVD27931.1"/>
    </source>
</evidence>
<evidence type="ECO:0000256" key="6">
    <source>
        <dbReference type="ARBA" id="ARBA00039970"/>
    </source>
</evidence>
<sequence>MTAKTTHQNILLSPQDNDRLANLCGLLDENLRQIESYMNVEISNRGNAFRIKGDKNNVPSTSNLIEKLYKISAYEELTPKQLHMYMNKTTNDITEKKDIDLDSENNEISIKVKKLTISPKCKSQELYIKGIFDNDLSFGVGSAGTGKTYLAVACAIYYLEKDLVKKIFLARPAIEAGEKLGFLPGDLSEKVNPYLQPIYDALYEIIGYERVTKLIE</sequence>
<proteinExistence type="inferred from homology"/>
<dbReference type="InterPro" id="IPR051451">
    <property type="entry name" value="PhoH2-like"/>
</dbReference>
<keyword evidence="4" id="KW-0547">Nucleotide-binding</keyword>
<dbReference type="SUPFAM" id="SSF52540">
    <property type="entry name" value="P-loop containing nucleoside triphosphate hydrolases"/>
    <property type="match status" value="1"/>
</dbReference>
<comment type="subcellular location">
    <subcellularLocation>
        <location evidence="1">Cytoplasm</location>
    </subcellularLocation>
</comment>
<gene>
    <name evidence="8" type="ORF">METZ01_LOCUS380785</name>
</gene>
<dbReference type="InterPro" id="IPR027417">
    <property type="entry name" value="P-loop_NTPase"/>
</dbReference>
<dbReference type="EMBL" id="UINC01140653">
    <property type="protein sequence ID" value="SVD27931.1"/>
    <property type="molecule type" value="Genomic_DNA"/>
</dbReference>
<evidence type="ECO:0000259" key="7">
    <source>
        <dbReference type="Pfam" id="PF02562"/>
    </source>
</evidence>
<reference evidence="8" key="1">
    <citation type="submission" date="2018-05" db="EMBL/GenBank/DDBJ databases">
        <authorList>
            <person name="Lanie J.A."/>
            <person name="Ng W.-L."/>
            <person name="Kazmierczak K.M."/>
            <person name="Andrzejewski T.M."/>
            <person name="Davidsen T.M."/>
            <person name="Wayne K.J."/>
            <person name="Tettelin H."/>
            <person name="Glass J.I."/>
            <person name="Rusch D."/>
            <person name="Podicherti R."/>
            <person name="Tsui H.-C.T."/>
            <person name="Winkler M.E."/>
        </authorList>
    </citation>
    <scope>NUCLEOTIDE SEQUENCE</scope>
</reference>
<dbReference type="Gene3D" id="3.40.50.300">
    <property type="entry name" value="P-loop containing nucleotide triphosphate hydrolases"/>
    <property type="match status" value="1"/>
</dbReference>